<dbReference type="Pfam" id="PF02954">
    <property type="entry name" value="HTH_8"/>
    <property type="match status" value="1"/>
</dbReference>
<evidence type="ECO:0000256" key="5">
    <source>
        <dbReference type="ARBA" id="ARBA00023163"/>
    </source>
</evidence>
<dbReference type="OrthoDB" id="9761019at2"/>
<dbReference type="PROSITE" id="PS50045">
    <property type="entry name" value="SIGMA54_INTERACT_4"/>
    <property type="match status" value="1"/>
</dbReference>
<comment type="caution">
    <text evidence="9">The sequence shown here is derived from an EMBL/GenBank/DDBJ whole genome shotgun (WGS) entry which is preliminary data.</text>
</comment>
<evidence type="ECO:0000256" key="6">
    <source>
        <dbReference type="SAM" id="Coils"/>
    </source>
</evidence>
<keyword evidence="2" id="KW-0067">ATP-binding</keyword>
<proteinExistence type="predicted"/>
<dbReference type="SUPFAM" id="SSF52540">
    <property type="entry name" value="P-loop containing nucleoside triphosphate hydrolases"/>
    <property type="match status" value="1"/>
</dbReference>
<accession>A0A5C5XFY4</accession>
<dbReference type="PRINTS" id="PR01590">
    <property type="entry name" value="HTHFIS"/>
</dbReference>
<gene>
    <name evidence="9" type="primary">zraR_3</name>
    <name evidence="9" type="ORF">Pan54_20190</name>
</gene>
<dbReference type="Gene3D" id="3.40.50.300">
    <property type="entry name" value="P-loop containing nucleotide triphosphate hydrolases"/>
    <property type="match status" value="1"/>
</dbReference>
<evidence type="ECO:0000256" key="3">
    <source>
        <dbReference type="ARBA" id="ARBA00023015"/>
    </source>
</evidence>
<organism evidence="9 10">
    <name type="scientific">Rubinisphaera italica</name>
    <dbReference type="NCBI Taxonomy" id="2527969"/>
    <lineage>
        <taxon>Bacteria</taxon>
        <taxon>Pseudomonadati</taxon>
        <taxon>Planctomycetota</taxon>
        <taxon>Planctomycetia</taxon>
        <taxon>Planctomycetales</taxon>
        <taxon>Planctomycetaceae</taxon>
        <taxon>Rubinisphaera</taxon>
    </lineage>
</organism>
<dbReference type="SUPFAM" id="SSF55781">
    <property type="entry name" value="GAF domain-like"/>
    <property type="match status" value="1"/>
</dbReference>
<evidence type="ECO:0000256" key="4">
    <source>
        <dbReference type="ARBA" id="ARBA00023125"/>
    </source>
</evidence>
<dbReference type="InterPro" id="IPR025944">
    <property type="entry name" value="Sigma_54_int_dom_CS"/>
</dbReference>
<feature type="domain" description="Sigma-54 factor interaction" evidence="8">
    <location>
        <begin position="359"/>
        <end position="588"/>
    </location>
</feature>
<dbReference type="SMART" id="SM00382">
    <property type="entry name" value="AAA"/>
    <property type="match status" value="1"/>
</dbReference>
<keyword evidence="10" id="KW-1185">Reference proteome</keyword>
<evidence type="ECO:0000313" key="9">
    <source>
        <dbReference type="EMBL" id="TWT61283.1"/>
    </source>
</evidence>
<dbReference type="CDD" id="cd00060">
    <property type="entry name" value="FHA"/>
    <property type="match status" value="1"/>
</dbReference>
<dbReference type="Pfam" id="PF13185">
    <property type="entry name" value="GAF_2"/>
    <property type="match status" value="1"/>
</dbReference>
<dbReference type="CDD" id="cd00009">
    <property type="entry name" value="AAA"/>
    <property type="match status" value="1"/>
</dbReference>
<dbReference type="InterPro" id="IPR025662">
    <property type="entry name" value="Sigma_54_int_dom_ATP-bd_1"/>
</dbReference>
<dbReference type="InterPro" id="IPR002197">
    <property type="entry name" value="HTH_Fis"/>
</dbReference>
<dbReference type="InterPro" id="IPR003018">
    <property type="entry name" value="GAF"/>
</dbReference>
<dbReference type="Gene3D" id="2.60.200.20">
    <property type="match status" value="1"/>
</dbReference>
<dbReference type="PROSITE" id="PS00688">
    <property type="entry name" value="SIGMA54_INTERACT_3"/>
    <property type="match status" value="1"/>
</dbReference>
<dbReference type="PANTHER" id="PTHR32071">
    <property type="entry name" value="TRANSCRIPTIONAL REGULATORY PROTEIN"/>
    <property type="match status" value="1"/>
</dbReference>
<dbReference type="PROSITE" id="PS50006">
    <property type="entry name" value="FHA_DOMAIN"/>
    <property type="match status" value="1"/>
</dbReference>
<dbReference type="Gene3D" id="1.10.10.60">
    <property type="entry name" value="Homeodomain-like"/>
    <property type="match status" value="1"/>
</dbReference>
<dbReference type="Gene3D" id="3.30.450.40">
    <property type="match status" value="1"/>
</dbReference>
<dbReference type="InterPro" id="IPR003593">
    <property type="entry name" value="AAA+_ATPase"/>
</dbReference>
<dbReference type="Gene3D" id="1.10.8.60">
    <property type="match status" value="1"/>
</dbReference>
<keyword evidence="5" id="KW-0804">Transcription</keyword>
<dbReference type="InterPro" id="IPR027417">
    <property type="entry name" value="P-loop_NTPase"/>
</dbReference>
<dbReference type="SUPFAM" id="SSF49879">
    <property type="entry name" value="SMAD/FHA domain"/>
    <property type="match status" value="1"/>
</dbReference>
<evidence type="ECO:0000256" key="2">
    <source>
        <dbReference type="ARBA" id="ARBA00022840"/>
    </source>
</evidence>
<dbReference type="InterPro" id="IPR029016">
    <property type="entry name" value="GAF-like_dom_sf"/>
</dbReference>
<keyword evidence="6" id="KW-0175">Coiled coil</keyword>
<protein>
    <submittedName>
        <fullName evidence="9">Transcriptional regulatory protein ZraR</fullName>
    </submittedName>
</protein>
<dbReference type="Proteomes" id="UP000316095">
    <property type="component" value="Unassembled WGS sequence"/>
</dbReference>
<dbReference type="Pfam" id="PF00158">
    <property type="entry name" value="Sigma54_activat"/>
    <property type="match status" value="1"/>
</dbReference>
<evidence type="ECO:0000313" key="10">
    <source>
        <dbReference type="Proteomes" id="UP000316095"/>
    </source>
</evidence>
<dbReference type="InterPro" id="IPR058031">
    <property type="entry name" value="AAA_lid_NorR"/>
</dbReference>
<dbReference type="Pfam" id="PF00498">
    <property type="entry name" value="FHA"/>
    <property type="match status" value="1"/>
</dbReference>
<dbReference type="InterPro" id="IPR002078">
    <property type="entry name" value="Sigma_54_int"/>
</dbReference>
<dbReference type="FunFam" id="3.40.50.300:FF:000006">
    <property type="entry name" value="DNA-binding transcriptional regulator NtrC"/>
    <property type="match status" value="1"/>
</dbReference>
<dbReference type="GO" id="GO:0006355">
    <property type="term" value="P:regulation of DNA-templated transcription"/>
    <property type="evidence" value="ECO:0007669"/>
    <property type="project" value="InterPro"/>
</dbReference>
<feature type="domain" description="FHA" evidence="7">
    <location>
        <begin position="35"/>
        <end position="84"/>
    </location>
</feature>
<evidence type="ECO:0000256" key="1">
    <source>
        <dbReference type="ARBA" id="ARBA00022741"/>
    </source>
</evidence>
<dbReference type="GO" id="GO:0043565">
    <property type="term" value="F:sequence-specific DNA binding"/>
    <property type="evidence" value="ECO:0007669"/>
    <property type="project" value="InterPro"/>
</dbReference>
<dbReference type="Pfam" id="PF25601">
    <property type="entry name" value="AAA_lid_14"/>
    <property type="match status" value="1"/>
</dbReference>
<name>A0A5C5XFY4_9PLAN</name>
<dbReference type="PANTHER" id="PTHR32071:SF57">
    <property type="entry name" value="C4-DICARBOXYLATE TRANSPORT TRANSCRIPTIONAL REGULATORY PROTEIN DCTD"/>
    <property type="match status" value="1"/>
</dbReference>
<sequence length="674" mass="74947">MVTQKPINTEGSFFLVVSEGVASEQRFPLHPDQITDIGRAGTNRVVLRDDICSRNHCEIFHISTGWMLRDRSSRNGTYLNETRVDRDRPLVDGDIIRIGETLMLFTTDESASLKRRAPRTDSDTATDLRIPDESAALPEIIHRQKHSSLRDRDANSRTIDKSSSAKLSRLYQIAIKMGDATSSQELADIVLDGLVGITGADIGAVLTQPSSVSRRRKKVNSTSDLIVTSYRSLEGQPYHKVSTTLTRDVLKSGEAILARDISIRADLSSRDSLEDMQAQSLVIAPVLDGSELFGLIHLYSTNPENPLDANGLDYTLAVADQLAIALKSLLRQQDLQDGLQKATSENKQLREQLAIESELVGSSEAMDHLRETIGLVAPTDTAVLIRGESGSGKELVARAIHFNSKRKEGPFVCMNCAALSESLLESELFGHERGAFTGATGLKHGKFEQGHQGTLFLDEVGEMSPAIQAKFLRVLEGHSFERVGGSVPINVNVRLVAATNRDLERAVRENLFRKDLYFRLQVLEITVPALRERMEDVPILAEFFAQRFANKSGRRAISFTDTAMKKLTRYEWPGNVRELQNTVERAVVLCIGDTIQGEQILLSRLDEPELNEILPQKPPQSYAELSIEEIERDHILRTLESTEGNKSKAAQILGIERSTLDRKLKKYGLKITRD</sequence>
<dbReference type="SUPFAM" id="SSF46689">
    <property type="entry name" value="Homeodomain-like"/>
    <property type="match status" value="1"/>
</dbReference>
<reference evidence="9 10" key="1">
    <citation type="submission" date="2019-02" db="EMBL/GenBank/DDBJ databases">
        <title>Deep-cultivation of Planctomycetes and their phenomic and genomic characterization uncovers novel biology.</title>
        <authorList>
            <person name="Wiegand S."/>
            <person name="Jogler M."/>
            <person name="Boedeker C."/>
            <person name="Pinto D."/>
            <person name="Vollmers J."/>
            <person name="Rivas-Marin E."/>
            <person name="Kohn T."/>
            <person name="Peeters S.H."/>
            <person name="Heuer A."/>
            <person name="Rast P."/>
            <person name="Oberbeckmann S."/>
            <person name="Bunk B."/>
            <person name="Jeske O."/>
            <person name="Meyerdierks A."/>
            <person name="Storesund J.E."/>
            <person name="Kallscheuer N."/>
            <person name="Luecker S."/>
            <person name="Lage O.M."/>
            <person name="Pohl T."/>
            <person name="Merkel B.J."/>
            <person name="Hornburger P."/>
            <person name="Mueller R.-W."/>
            <person name="Bruemmer F."/>
            <person name="Labrenz M."/>
            <person name="Spormann A.M."/>
            <person name="Op Den Camp H."/>
            <person name="Overmann J."/>
            <person name="Amann R."/>
            <person name="Jetten M.S.M."/>
            <person name="Mascher T."/>
            <person name="Medema M.H."/>
            <person name="Devos D.P."/>
            <person name="Kaster A.-K."/>
            <person name="Ovreas L."/>
            <person name="Rohde M."/>
            <person name="Galperin M.Y."/>
            <person name="Jogler C."/>
        </authorList>
    </citation>
    <scope>NUCLEOTIDE SEQUENCE [LARGE SCALE GENOMIC DNA]</scope>
    <source>
        <strain evidence="9 10">Pan54</strain>
    </source>
</reference>
<evidence type="ECO:0000259" key="7">
    <source>
        <dbReference type="PROSITE" id="PS50006"/>
    </source>
</evidence>
<dbReference type="GO" id="GO:0005524">
    <property type="term" value="F:ATP binding"/>
    <property type="evidence" value="ECO:0007669"/>
    <property type="project" value="UniProtKB-KW"/>
</dbReference>
<dbReference type="InterPro" id="IPR009057">
    <property type="entry name" value="Homeodomain-like_sf"/>
</dbReference>
<feature type="coiled-coil region" evidence="6">
    <location>
        <begin position="332"/>
        <end position="359"/>
    </location>
</feature>
<dbReference type="AlphaFoldDB" id="A0A5C5XFY4"/>
<keyword evidence="4" id="KW-0238">DNA-binding</keyword>
<keyword evidence="1" id="KW-0547">Nucleotide-binding</keyword>
<dbReference type="EMBL" id="SJPG01000001">
    <property type="protein sequence ID" value="TWT61283.1"/>
    <property type="molecule type" value="Genomic_DNA"/>
</dbReference>
<dbReference type="RefSeq" id="WP_146503298.1">
    <property type="nucleotide sequence ID" value="NZ_SJPG01000001.1"/>
</dbReference>
<dbReference type="InterPro" id="IPR000253">
    <property type="entry name" value="FHA_dom"/>
</dbReference>
<keyword evidence="3" id="KW-0805">Transcription regulation</keyword>
<dbReference type="PROSITE" id="PS00675">
    <property type="entry name" value="SIGMA54_INTERACT_1"/>
    <property type="match status" value="1"/>
</dbReference>
<dbReference type="InterPro" id="IPR008984">
    <property type="entry name" value="SMAD_FHA_dom_sf"/>
</dbReference>
<dbReference type="SMART" id="SM00240">
    <property type="entry name" value="FHA"/>
    <property type="match status" value="1"/>
</dbReference>
<evidence type="ECO:0000259" key="8">
    <source>
        <dbReference type="PROSITE" id="PS50045"/>
    </source>
</evidence>